<organism evidence="5 6">
    <name type="scientific">Geopseudomonas aromaticivorans</name>
    <dbReference type="NCBI Taxonomy" id="2849492"/>
    <lineage>
        <taxon>Bacteria</taxon>
        <taxon>Pseudomonadati</taxon>
        <taxon>Pseudomonadota</taxon>
        <taxon>Gammaproteobacteria</taxon>
        <taxon>Pseudomonadales</taxon>
        <taxon>Pseudomonadaceae</taxon>
        <taxon>Geopseudomonas</taxon>
    </lineage>
</organism>
<gene>
    <name evidence="5" type="ORF">KRX52_00610</name>
</gene>
<dbReference type="EMBL" id="JAHRGL010000001">
    <property type="protein sequence ID" value="MBV2131296.1"/>
    <property type="molecule type" value="Genomic_DNA"/>
</dbReference>
<evidence type="ECO:0000256" key="1">
    <source>
        <dbReference type="ARBA" id="ARBA00010333"/>
    </source>
</evidence>
<dbReference type="Proteomes" id="UP000813068">
    <property type="component" value="Unassembled WGS sequence"/>
</dbReference>
<evidence type="ECO:0000313" key="5">
    <source>
        <dbReference type="EMBL" id="MBV2131296.1"/>
    </source>
</evidence>
<sequence>MTIRSTLSRLGLALLVLAGSGQVMAAGKCERLIATGNPDQPPYLWRDPQHPQRLIGASADLLKELGKALEVKIEVIDAGKRSAAEGDAVSGRADLLAGSYLTLARLEQFDFVHPAYLEVPVHVWVQRDKAPLFGRRADLASHNGLAIGAGSYSAALAQQVDELKLKRTGKASDALRQLQQGKVDYLLLERNTGLALVERLGLGAELLALEPALGSEPLYLALSHNSACNDPWLRGQLAKKMTEFRAAGLPQTLLQRNLERWKNQASAPATP</sequence>
<feature type="chain" id="PRO_5046426038" evidence="3">
    <location>
        <begin position="26"/>
        <end position="271"/>
    </location>
</feature>
<feature type="signal peptide" evidence="3">
    <location>
        <begin position="1"/>
        <end position="25"/>
    </location>
</feature>
<dbReference type="SMART" id="SM00062">
    <property type="entry name" value="PBPb"/>
    <property type="match status" value="1"/>
</dbReference>
<evidence type="ECO:0000256" key="3">
    <source>
        <dbReference type="SAM" id="SignalP"/>
    </source>
</evidence>
<comment type="caution">
    <text evidence="5">The sequence shown here is derived from an EMBL/GenBank/DDBJ whole genome shotgun (WGS) entry which is preliminary data.</text>
</comment>
<dbReference type="PANTHER" id="PTHR35936:SF6">
    <property type="entry name" value="AMINO ACID ABC TRANSPORTER SUBSTRATE-BINDING PAAT FAMILY PROTEIN"/>
    <property type="match status" value="1"/>
</dbReference>
<keyword evidence="6" id="KW-1185">Reference proteome</keyword>
<dbReference type="RefSeq" id="WP_217679208.1">
    <property type="nucleotide sequence ID" value="NZ_JAHRGL010000001.1"/>
</dbReference>
<reference evidence="5 6" key="1">
    <citation type="submission" date="2021-06" db="EMBL/GenBank/DDBJ databases">
        <title>Differences between aerobic and microaerobic xylene degrading microbial communities.</title>
        <authorList>
            <person name="Banerjee S."/>
            <person name="Tancsics A."/>
        </authorList>
    </citation>
    <scope>NUCLEOTIDE SEQUENCE [LARGE SCALE GENOMIC DNA]</scope>
    <source>
        <strain evidence="5 6">MAP12</strain>
    </source>
</reference>
<comment type="similarity">
    <text evidence="1">Belongs to the bacterial solute-binding protein 3 family.</text>
</comment>
<dbReference type="InterPro" id="IPR001638">
    <property type="entry name" value="Solute-binding_3/MltF_N"/>
</dbReference>
<evidence type="ECO:0000259" key="4">
    <source>
        <dbReference type="SMART" id="SM00062"/>
    </source>
</evidence>
<dbReference type="PANTHER" id="PTHR35936">
    <property type="entry name" value="MEMBRANE-BOUND LYTIC MUREIN TRANSGLYCOSYLASE F"/>
    <property type="match status" value="1"/>
</dbReference>
<protein>
    <submittedName>
        <fullName evidence="5">Transporter substrate-binding domain-containing protein</fullName>
    </submittedName>
</protein>
<keyword evidence="2 3" id="KW-0732">Signal</keyword>
<evidence type="ECO:0000313" key="6">
    <source>
        <dbReference type="Proteomes" id="UP000813068"/>
    </source>
</evidence>
<proteinExistence type="inferred from homology"/>
<evidence type="ECO:0000256" key="2">
    <source>
        <dbReference type="ARBA" id="ARBA00022729"/>
    </source>
</evidence>
<feature type="domain" description="Solute-binding protein family 3/N-terminal" evidence="4">
    <location>
        <begin position="30"/>
        <end position="260"/>
    </location>
</feature>
<dbReference type="Pfam" id="PF00497">
    <property type="entry name" value="SBP_bac_3"/>
    <property type="match status" value="1"/>
</dbReference>
<name>A0ABS6MR89_9GAMM</name>
<accession>A0ABS6MR89</accession>